<evidence type="ECO:0000256" key="6">
    <source>
        <dbReference type="ARBA" id="ARBA00022759"/>
    </source>
</evidence>
<feature type="active site" description="Proton acceptor" evidence="10">
    <location>
        <position position="67"/>
    </location>
</feature>
<dbReference type="FunFam" id="3.60.15.10:FF:000002">
    <property type="entry name" value="Ribonuclease Z"/>
    <property type="match status" value="1"/>
</dbReference>
<comment type="similarity">
    <text evidence="10">Belongs to the RNase Z family.</text>
</comment>
<dbReference type="Gene3D" id="3.60.15.10">
    <property type="entry name" value="Ribonuclease Z/Hydroxyacylglutathione hydrolase-like"/>
    <property type="match status" value="1"/>
</dbReference>
<dbReference type="NCBIfam" id="NF000801">
    <property type="entry name" value="PRK00055.1-3"/>
    <property type="match status" value="1"/>
</dbReference>
<dbReference type="EC" id="3.1.26.11" evidence="2 10"/>
<keyword evidence="8 10" id="KW-0862">Zinc</keyword>
<dbReference type="CDD" id="cd07717">
    <property type="entry name" value="RNaseZ_ZiPD-like_MBL-fold"/>
    <property type="match status" value="1"/>
</dbReference>
<proteinExistence type="inferred from homology"/>
<evidence type="ECO:0000256" key="3">
    <source>
        <dbReference type="ARBA" id="ARBA00022694"/>
    </source>
</evidence>
<evidence type="ECO:0000256" key="4">
    <source>
        <dbReference type="ARBA" id="ARBA00022722"/>
    </source>
</evidence>
<dbReference type="SUPFAM" id="SSF56281">
    <property type="entry name" value="Metallo-hydrolase/oxidoreductase"/>
    <property type="match status" value="1"/>
</dbReference>
<dbReference type="OrthoDB" id="9800940at2"/>
<dbReference type="PANTHER" id="PTHR46018:SF2">
    <property type="entry name" value="ZINC PHOSPHODIESTERASE ELAC PROTEIN 1"/>
    <property type="match status" value="1"/>
</dbReference>
<dbReference type="RefSeq" id="WP_135371050.1">
    <property type="nucleotide sequence ID" value="NZ_RKLY01000001.1"/>
</dbReference>
<evidence type="ECO:0000256" key="9">
    <source>
        <dbReference type="ARBA" id="ARBA00057812"/>
    </source>
</evidence>
<dbReference type="GO" id="GO:0042781">
    <property type="term" value="F:3'-tRNA processing endoribonuclease activity"/>
    <property type="evidence" value="ECO:0007669"/>
    <property type="project" value="UniProtKB-UniRule"/>
</dbReference>
<protein>
    <recommendedName>
        <fullName evidence="2 10">Ribonuclease Z</fullName>
        <shortName evidence="10">RNase Z</shortName>
        <ecNumber evidence="2 10">3.1.26.11</ecNumber>
    </recommendedName>
    <alternativeName>
        <fullName evidence="10">tRNA 3 endonuclease</fullName>
    </alternativeName>
    <alternativeName>
        <fullName evidence="10">tRNase Z</fullName>
    </alternativeName>
</protein>
<accession>A0A4Z0JQW7</accession>
<evidence type="ECO:0000256" key="2">
    <source>
        <dbReference type="ARBA" id="ARBA00012477"/>
    </source>
</evidence>
<evidence type="ECO:0000256" key="1">
    <source>
        <dbReference type="ARBA" id="ARBA00011738"/>
    </source>
</evidence>
<evidence type="ECO:0000256" key="7">
    <source>
        <dbReference type="ARBA" id="ARBA00022801"/>
    </source>
</evidence>
<evidence type="ECO:0000256" key="8">
    <source>
        <dbReference type="ARBA" id="ARBA00022833"/>
    </source>
</evidence>
<dbReference type="HAMAP" id="MF_01818">
    <property type="entry name" value="RNase_Z_BN"/>
    <property type="match status" value="1"/>
</dbReference>
<evidence type="ECO:0000256" key="10">
    <source>
        <dbReference type="HAMAP-Rule" id="MF_01818"/>
    </source>
</evidence>
<comment type="subunit">
    <text evidence="1 10">Homodimer.</text>
</comment>
<keyword evidence="6 10" id="KW-0255">Endonuclease</keyword>
<keyword evidence="5 10" id="KW-0479">Metal-binding</keyword>
<organism evidence="11 12">
    <name type="scientific">Companilactobacillus suantsaicola</name>
    <dbReference type="NCBI Taxonomy" id="2487723"/>
    <lineage>
        <taxon>Bacteria</taxon>
        <taxon>Bacillati</taxon>
        <taxon>Bacillota</taxon>
        <taxon>Bacilli</taxon>
        <taxon>Lactobacillales</taxon>
        <taxon>Lactobacillaceae</taxon>
        <taxon>Companilactobacillus</taxon>
    </lineage>
</organism>
<dbReference type="NCBIfam" id="TIGR02651">
    <property type="entry name" value="RNase_Z"/>
    <property type="match status" value="1"/>
</dbReference>
<comment type="catalytic activity">
    <reaction evidence="10">
        <text>Endonucleolytic cleavage of RNA, removing extra 3' nucleotides from tRNA precursor, generating 3' termini of tRNAs. A 3'-hydroxy group is left at the tRNA terminus and a 5'-phosphoryl group is left at the trailer molecule.</text>
        <dbReference type="EC" id="3.1.26.11"/>
    </reaction>
</comment>
<dbReference type="Pfam" id="PF23023">
    <property type="entry name" value="Anti-Pycsar_Apyc1"/>
    <property type="match status" value="1"/>
</dbReference>
<dbReference type="AlphaFoldDB" id="A0A4Z0JQW7"/>
<feature type="binding site" evidence="10">
    <location>
        <position position="67"/>
    </location>
    <ligand>
        <name>Zn(2+)</name>
        <dbReference type="ChEBI" id="CHEBI:29105"/>
        <label>2</label>
        <note>catalytic</note>
    </ligand>
</feature>
<gene>
    <name evidence="10 11" type="primary">rnz</name>
    <name evidence="11" type="ORF">EGT49_00745</name>
</gene>
<reference evidence="11 12" key="1">
    <citation type="submission" date="2018-10" db="EMBL/GenBank/DDBJ databases">
        <title>Lactobacillus sp. R7 and Lactobacillus sp. R19 isolated from fermented mustard green product of Taiwan.</title>
        <authorList>
            <person name="Lin S.-T."/>
        </authorList>
    </citation>
    <scope>NUCLEOTIDE SEQUENCE [LARGE SCALE GENOMIC DNA]</scope>
    <source>
        <strain evidence="11 12">BCRC 81127</strain>
    </source>
</reference>
<name>A0A4Z0JQW7_9LACO</name>
<feature type="binding site" evidence="10">
    <location>
        <position position="212"/>
    </location>
    <ligand>
        <name>Zn(2+)</name>
        <dbReference type="ChEBI" id="CHEBI:29105"/>
        <label>1</label>
        <note>catalytic</note>
    </ligand>
</feature>
<feature type="binding site" evidence="10">
    <location>
        <position position="270"/>
    </location>
    <ligand>
        <name>Zn(2+)</name>
        <dbReference type="ChEBI" id="CHEBI:29105"/>
        <label>2</label>
        <note>catalytic</note>
    </ligand>
</feature>
<comment type="function">
    <text evidence="9 10">Zinc phosphodiesterase, which displays some tRNA 3'-processing endonuclease activity. Probably involved in tRNA maturation, by removing a 3'-trailer from precursor tRNA.</text>
</comment>
<evidence type="ECO:0000313" key="11">
    <source>
        <dbReference type="EMBL" id="TGD25439.1"/>
    </source>
</evidence>
<feature type="binding site" evidence="10">
    <location>
        <position position="63"/>
    </location>
    <ligand>
        <name>Zn(2+)</name>
        <dbReference type="ChEBI" id="CHEBI:29105"/>
        <label>1</label>
        <note>catalytic</note>
    </ligand>
</feature>
<feature type="binding site" evidence="10">
    <location>
        <position position="141"/>
    </location>
    <ligand>
        <name>Zn(2+)</name>
        <dbReference type="ChEBI" id="CHEBI:29105"/>
        <label>1</label>
        <note>catalytic</note>
    </ligand>
</feature>
<dbReference type="Proteomes" id="UP000298021">
    <property type="component" value="Unassembled WGS sequence"/>
</dbReference>
<dbReference type="GO" id="GO:0008270">
    <property type="term" value="F:zinc ion binding"/>
    <property type="evidence" value="ECO:0007669"/>
    <property type="project" value="UniProtKB-UniRule"/>
</dbReference>
<keyword evidence="4 10" id="KW-0540">Nuclease</keyword>
<comment type="caution">
    <text evidence="11">The sequence shown here is derived from an EMBL/GenBank/DDBJ whole genome shotgun (WGS) entry which is preliminary data.</text>
</comment>
<dbReference type="GO" id="GO:0042802">
    <property type="term" value="F:identical protein binding"/>
    <property type="evidence" value="ECO:0007669"/>
    <property type="project" value="UniProtKB-ARBA"/>
</dbReference>
<evidence type="ECO:0000256" key="5">
    <source>
        <dbReference type="ARBA" id="ARBA00022723"/>
    </source>
</evidence>
<evidence type="ECO:0000313" key="12">
    <source>
        <dbReference type="Proteomes" id="UP000298021"/>
    </source>
</evidence>
<dbReference type="InterPro" id="IPR013471">
    <property type="entry name" value="RNase_Z/BN"/>
</dbReference>
<dbReference type="InterPro" id="IPR036866">
    <property type="entry name" value="RibonucZ/Hydroxyglut_hydro"/>
</dbReference>
<keyword evidence="12" id="KW-1185">Reference proteome</keyword>
<comment type="cofactor">
    <cofactor evidence="10">
        <name>Zn(2+)</name>
        <dbReference type="ChEBI" id="CHEBI:29105"/>
    </cofactor>
    <text evidence="10">Binds 2 Zn(2+) ions.</text>
</comment>
<feature type="binding site" evidence="10">
    <location>
        <position position="65"/>
    </location>
    <ligand>
        <name>Zn(2+)</name>
        <dbReference type="ChEBI" id="CHEBI:29105"/>
        <label>1</label>
        <note>catalytic</note>
    </ligand>
</feature>
<feature type="binding site" evidence="10">
    <location>
        <position position="68"/>
    </location>
    <ligand>
        <name>Zn(2+)</name>
        <dbReference type="ChEBI" id="CHEBI:29105"/>
        <label>2</label>
        <note>catalytic</note>
    </ligand>
</feature>
<keyword evidence="7 10" id="KW-0378">Hydrolase</keyword>
<sequence length="308" mass="34121">MELEFLGTGAGVPSKGRNVSSTALKMLDERNEVWLFDVGEATQHQILRTAIKPRKITKIFITHLHGDHIFGLPGLLASRSNQGGSEPLEIYGPVGVKLFVETSLKVTGSKLSYPIKFIELKTGGEIFNDSTFKVYAGELKHRVTCFGYRVVEKPRVGELLVDDLAKYHIPNGPIFGQLKAGKTVTLEDGTVINGQDFIGPEKPSKIVTIISDTRYTPEIDKLCENADVIVHESTFSNDEKKLAYNYFHSTATQAAEVAKRSHAKGLILTHISARYTGRGALVLQKEAQKIFKNTKVAKDFDLFEVPFK</sequence>
<feature type="binding site" evidence="10">
    <location>
        <position position="212"/>
    </location>
    <ligand>
        <name>Zn(2+)</name>
        <dbReference type="ChEBI" id="CHEBI:29105"/>
        <label>2</label>
        <note>catalytic</note>
    </ligand>
</feature>
<keyword evidence="3 10" id="KW-0819">tRNA processing</keyword>
<dbReference type="PANTHER" id="PTHR46018">
    <property type="entry name" value="ZINC PHOSPHODIESTERASE ELAC PROTEIN 1"/>
    <property type="match status" value="1"/>
</dbReference>
<dbReference type="EMBL" id="RKLY01000001">
    <property type="protein sequence ID" value="TGD25439.1"/>
    <property type="molecule type" value="Genomic_DNA"/>
</dbReference>